<dbReference type="Proteomes" id="UP000015105">
    <property type="component" value="Chromosome 4D"/>
</dbReference>
<feature type="transmembrane region" description="Helical" evidence="2">
    <location>
        <begin position="702"/>
        <end position="723"/>
    </location>
</feature>
<feature type="compositionally biased region" description="Low complexity" evidence="1">
    <location>
        <begin position="772"/>
        <end position="785"/>
    </location>
</feature>
<feature type="compositionally biased region" description="Low complexity" evidence="1">
    <location>
        <begin position="13"/>
        <end position="30"/>
    </location>
</feature>
<feature type="compositionally biased region" description="Pro residues" evidence="1">
    <location>
        <begin position="354"/>
        <end position="365"/>
    </location>
</feature>
<name>A0A453H1P1_AEGTS</name>
<keyword evidence="4" id="KW-1185">Reference proteome</keyword>
<feature type="region of interest" description="Disordered" evidence="1">
    <location>
        <begin position="529"/>
        <end position="558"/>
    </location>
</feature>
<evidence type="ECO:0000256" key="1">
    <source>
        <dbReference type="SAM" id="MobiDB-lite"/>
    </source>
</evidence>
<feature type="compositionally biased region" description="Low complexity" evidence="1">
    <location>
        <begin position="810"/>
        <end position="823"/>
    </location>
</feature>
<reference evidence="3" key="3">
    <citation type="journal article" date="2017" name="Nature">
        <title>Genome sequence of the progenitor of the wheat D genome Aegilops tauschii.</title>
        <authorList>
            <person name="Luo M.C."/>
            <person name="Gu Y.Q."/>
            <person name="Puiu D."/>
            <person name="Wang H."/>
            <person name="Twardziok S.O."/>
            <person name="Deal K.R."/>
            <person name="Huo N."/>
            <person name="Zhu T."/>
            <person name="Wang L."/>
            <person name="Wang Y."/>
            <person name="McGuire P.E."/>
            <person name="Liu S."/>
            <person name="Long H."/>
            <person name="Ramasamy R.K."/>
            <person name="Rodriguez J.C."/>
            <person name="Van S.L."/>
            <person name="Yuan L."/>
            <person name="Wang Z."/>
            <person name="Xia Z."/>
            <person name="Xiao L."/>
            <person name="Anderson O.D."/>
            <person name="Ouyang S."/>
            <person name="Liang Y."/>
            <person name="Zimin A.V."/>
            <person name="Pertea G."/>
            <person name="Qi P."/>
            <person name="Bennetzen J.L."/>
            <person name="Dai X."/>
            <person name="Dawson M.W."/>
            <person name="Muller H.G."/>
            <person name="Kugler K."/>
            <person name="Rivarola-Duarte L."/>
            <person name="Spannagl M."/>
            <person name="Mayer K.F.X."/>
            <person name="Lu F.H."/>
            <person name="Bevan M.W."/>
            <person name="Leroy P."/>
            <person name="Li P."/>
            <person name="You F.M."/>
            <person name="Sun Q."/>
            <person name="Liu Z."/>
            <person name="Lyons E."/>
            <person name="Wicker T."/>
            <person name="Salzberg S.L."/>
            <person name="Devos K.M."/>
            <person name="Dvorak J."/>
        </authorList>
    </citation>
    <scope>NUCLEOTIDE SEQUENCE [LARGE SCALE GENOMIC DNA]</scope>
    <source>
        <strain evidence="3">cv. AL8/78</strain>
    </source>
</reference>
<feature type="compositionally biased region" description="Basic and acidic residues" evidence="1">
    <location>
        <begin position="121"/>
        <end position="130"/>
    </location>
</feature>
<reference evidence="4" key="1">
    <citation type="journal article" date="2014" name="Science">
        <title>Ancient hybridizations among the ancestral genomes of bread wheat.</title>
        <authorList>
            <consortium name="International Wheat Genome Sequencing Consortium,"/>
            <person name="Marcussen T."/>
            <person name="Sandve S.R."/>
            <person name="Heier L."/>
            <person name="Spannagl M."/>
            <person name="Pfeifer M."/>
            <person name="Jakobsen K.S."/>
            <person name="Wulff B.B."/>
            <person name="Steuernagel B."/>
            <person name="Mayer K.F."/>
            <person name="Olsen O.A."/>
        </authorList>
    </citation>
    <scope>NUCLEOTIDE SEQUENCE [LARGE SCALE GENOMIC DNA]</scope>
    <source>
        <strain evidence="4">cv. AL8/78</strain>
    </source>
</reference>
<dbReference type="AlphaFoldDB" id="A0A453H1P1"/>
<reference evidence="4" key="2">
    <citation type="journal article" date="2017" name="Nat. Plants">
        <title>The Aegilops tauschii genome reveals multiple impacts of transposons.</title>
        <authorList>
            <person name="Zhao G."/>
            <person name="Zou C."/>
            <person name="Li K."/>
            <person name="Wang K."/>
            <person name="Li T."/>
            <person name="Gao L."/>
            <person name="Zhang X."/>
            <person name="Wang H."/>
            <person name="Yang Z."/>
            <person name="Liu X."/>
            <person name="Jiang W."/>
            <person name="Mao L."/>
            <person name="Kong X."/>
            <person name="Jiao Y."/>
            <person name="Jia J."/>
        </authorList>
    </citation>
    <scope>NUCLEOTIDE SEQUENCE [LARGE SCALE GENOMIC DNA]</scope>
    <source>
        <strain evidence="4">cv. AL8/78</strain>
    </source>
</reference>
<keyword evidence="2" id="KW-0812">Transmembrane</keyword>
<feature type="compositionally biased region" description="Basic and acidic residues" evidence="1">
    <location>
        <begin position="669"/>
        <end position="684"/>
    </location>
</feature>
<accession>A0A453H1P1</accession>
<reference evidence="3" key="4">
    <citation type="submission" date="2019-03" db="UniProtKB">
        <authorList>
            <consortium name="EnsemblPlants"/>
        </authorList>
    </citation>
    <scope>IDENTIFICATION</scope>
</reference>
<dbReference type="EnsemblPlants" id="AET4Gv20031800.1">
    <property type="protein sequence ID" value="AET4Gv20031800.1"/>
    <property type="gene ID" value="AET4Gv20031800"/>
</dbReference>
<reference evidence="3" key="5">
    <citation type="journal article" date="2021" name="G3 (Bethesda)">
        <title>Aegilops tauschii genome assembly Aet v5.0 features greater sequence contiguity and improved annotation.</title>
        <authorList>
            <person name="Wang L."/>
            <person name="Zhu T."/>
            <person name="Rodriguez J.C."/>
            <person name="Deal K.R."/>
            <person name="Dubcovsky J."/>
            <person name="McGuire P.E."/>
            <person name="Lux T."/>
            <person name="Spannagl M."/>
            <person name="Mayer K.F.X."/>
            <person name="Baldrich P."/>
            <person name="Meyers B.C."/>
            <person name="Huo N."/>
            <person name="Gu Y.Q."/>
            <person name="Zhou H."/>
            <person name="Devos K.M."/>
            <person name="Bennetzen J.L."/>
            <person name="Unver T."/>
            <person name="Budak H."/>
            <person name="Gulick P.J."/>
            <person name="Galiba G."/>
            <person name="Kalapos B."/>
            <person name="Nelson D.R."/>
            <person name="Li P."/>
            <person name="You F.M."/>
            <person name="Luo M.C."/>
            <person name="Dvorak J."/>
        </authorList>
    </citation>
    <scope>NUCLEOTIDE SEQUENCE [LARGE SCALE GENOMIC DNA]</scope>
    <source>
        <strain evidence="3">cv. AL8/78</strain>
    </source>
</reference>
<feature type="compositionally biased region" description="Low complexity" evidence="1">
    <location>
        <begin position="327"/>
        <end position="353"/>
    </location>
</feature>
<feature type="region of interest" description="Disordered" evidence="1">
    <location>
        <begin position="215"/>
        <end position="234"/>
    </location>
</feature>
<feature type="compositionally biased region" description="Acidic residues" evidence="1">
    <location>
        <begin position="539"/>
        <end position="558"/>
    </location>
</feature>
<feature type="region of interest" description="Disordered" evidence="1">
    <location>
        <begin position="724"/>
        <end position="858"/>
    </location>
</feature>
<feature type="compositionally biased region" description="Low complexity" evidence="1">
    <location>
        <begin position="366"/>
        <end position="377"/>
    </location>
</feature>
<keyword evidence="2" id="KW-1133">Transmembrane helix</keyword>
<evidence type="ECO:0000313" key="3">
    <source>
        <dbReference type="EnsemblPlants" id="AET4Gv20031800.1"/>
    </source>
</evidence>
<keyword evidence="2" id="KW-0472">Membrane</keyword>
<feature type="region of interest" description="Disordered" evidence="1">
    <location>
        <begin position="614"/>
        <end position="694"/>
    </location>
</feature>
<feature type="compositionally biased region" description="Pro residues" evidence="1">
    <location>
        <begin position="378"/>
        <end position="388"/>
    </location>
</feature>
<protein>
    <submittedName>
        <fullName evidence="3">Uncharacterized protein</fullName>
    </submittedName>
</protein>
<feature type="region of interest" description="Disordered" evidence="1">
    <location>
        <begin position="242"/>
        <end position="406"/>
    </location>
</feature>
<feature type="compositionally biased region" description="Acidic residues" evidence="1">
    <location>
        <begin position="305"/>
        <end position="326"/>
    </location>
</feature>
<evidence type="ECO:0000256" key="2">
    <source>
        <dbReference type="SAM" id="Phobius"/>
    </source>
</evidence>
<evidence type="ECO:0000313" key="4">
    <source>
        <dbReference type="Proteomes" id="UP000015105"/>
    </source>
</evidence>
<sequence length="858" mass="90425">PSPLRRPEMATVARSPSPSPAAARPCPAMRRSADSNPFKPADCPSQRSSTSKGGGGVCGCHHSSPSPRRRSLSSSFGEKENEPRDRTPKPAARSGGPKNFMAPTISAASKAASPRNSSKVLGERNHHDTPHLAPFSPANLAHKPKGPPPEAGAPRRLRLSFEAPPAATAPHGLLAAGMEDPVLGSVNHHHAEANSVGAERSLRHSFEAPSAAAAWHGPLAGDDDDAGMEDPVRVGVGVNRPHAAADPVGAEPSRAALYDPKTNYTSPRPRFLHYKPNPRVDIYRHGGAGVRRLEDGFASASASESSDETDATATTEDDLTEEEQEQAEQNHLPGEQPALAAPPEAAEACVLAPEPAPGSPPPPLLLSPEAAAVTPEPARVPAPEPRATPPRARALTPEPEHGARAPAKKGSALRFLLPLAFVLFMSAASVCVLLQPDSPIMSRASSFLSVQESHPVELAAWLKQWSSSSLDSITSYWEALASTSTQEQEYFGPHFAANWSAAAADGDHGAAADFYYNFAEAWPVTSEEPISSANALPAEPEEESVDDAGVGEESDASDYYDMVVDELDVEMSEEAPGSSYGATVLEEQLKIQDAVSEASSADLIAESEGVAAVVEEESDASDYSKAVDERASEAAPGSSNGEEISQDLDTPSEPAELREQDVESEEPEDNHGNSKEDKEPHLGLESDSSMSPSYLDRISKPAAAAGVAIVVVILSASIAALSMRKKQAQVATSANAPAEQAEEAETQSGSASSEGHRLVKSPQAGETERFGDSGFSQYSSSLSSGHGHGRGKTKEEENVGLEPASKRESMSYSTSSYGSFTTYEKIAAKKRNKDDEAMTPVRRSSRLRSVKSPEAESS</sequence>
<dbReference type="Gramene" id="AET4Gv20031800.1">
    <property type="protein sequence ID" value="AET4Gv20031800.1"/>
    <property type="gene ID" value="AET4Gv20031800"/>
</dbReference>
<feature type="compositionally biased region" description="Polar residues" evidence="1">
    <location>
        <begin position="637"/>
        <end position="649"/>
    </location>
</feature>
<dbReference type="PANTHER" id="PTHR34775:SF4">
    <property type="entry name" value="TRANSMEMBRANE PROTEIN"/>
    <property type="match status" value="1"/>
</dbReference>
<proteinExistence type="predicted"/>
<feature type="compositionally biased region" description="Basic and acidic residues" evidence="1">
    <location>
        <begin position="77"/>
        <end position="88"/>
    </location>
</feature>
<organism evidence="3 4">
    <name type="scientific">Aegilops tauschii subsp. strangulata</name>
    <name type="common">Goatgrass</name>
    <dbReference type="NCBI Taxonomy" id="200361"/>
    <lineage>
        <taxon>Eukaryota</taxon>
        <taxon>Viridiplantae</taxon>
        <taxon>Streptophyta</taxon>
        <taxon>Embryophyta</taxon>
        <taxon>Tracheophyta</taxon>
        <taxon>Spermatophyta</taxon>
        <taxon>Magnoliopsida</taxon>
        <taxon>Liliopsida</taxon>
        <taxon>Poales</taxon>
        <taxon>Poaceae</taxon>
        <taxon>BOP clade</taxon>
        <taxon>Pooideae</taxon>
        <taxon>Triticodae</taxon>
        <taxon>Triticeae</taxon>
        <taxon>Triticinae</taxon>
        <taxon>Aegilops</taxon>
    </lineage>
</organism>
<feature type="region of interest" description="Disordered" evidence="1">
    <location>
        <begin position="1"/>
        <end position="157"/>
    </location>
</feature>
<dbReference type="PANTHER" id="PTHR34775">
    <property type="entry name" value="TRANSMEMBRANE PROTEIN"/>
    <property type="match status" value="1"/>
</dbReference>